<accession>A0A7I9VLW1</accession>
<sequence>MRRGEPAPYVYRAVHNITKEHDMSQKLKGKVAVVTGASKGIGAAIAGHLAAEGAAVVVDYATDRAGAERVVAEIVRNGGQGLAVQANVAKLEDIQRLFAEAKRAFGRVDVLVNNAGVYEFAGLEDVTTEHFHKHFDVNVLGLLLSTREAVKHFSPEGGSVINIGSVAGSTALANTSVYSATKAAVDAVTRVLATELGPRKIRVNALNPGMVETEGVRAAGFDQGEFRKKVEAETPLGRIGQPKDMGPVAVFLASDDSGWITGETLQVAGGNR</sequence>
<organism evidence="4 5">
    <name type="scientific">Anaeromyxobacter diazotrophicus</name>
    <dbReference type="NCBI Taxonomy" id="2590199"/>
    <lineage>
        <taxon>Bacteria</taxon>
        <taxon>Pseudomonadati</taxon>
        <taxon>Myxococcota</taxon>
        <taxon>Myxococcia</taxon>
        <taxon>Myxococcales</taxon>
        <taxon>Cystobacterineae</taxon>
        <taxon>Anaeromyxobacteraceae</taxon>
        <taxon>Anaeromyxobacter</taxon>
    </lineage>
</organism>
<feature type="domain" description="Ketoreductase" evidence="3">
    <location>
        <begin position="30"/>
        <end position="214"/>
    </location>
</feature>
<dbReference type="InterPro" id="IPR020904">
    <property type="entry name" value="Sc_DH/Rdtase_CS"/>
</dbReference>
<dbReference type="AlphaFoldDB" id="A0A7I9VLW1"/>
<dbReference type="FunFam" id="3.40.50.720:FF:000084">
    <property type="entry name" value="Short-chain dehydrogenase reductase"/>
    <property type="match status" value="1"/>
</dbReference>
<dbReference type="Pfam" id="PF13561">
    <property type="entry name" value="adh_short_C2"/>
    <property type="match status" value="1"/>
</dbReference>
<evidence type="ECO:0000313" key="5">
    <source>
        <dbReference type="Proteomes" id="UP000503640"/>
    </source>
</evidence>
<dbReference type="Proteomes" id="UP000503640">
    <property type="component" value="Unassembled WGS sequence"/>
</dbReference>
<comment type="caution">
    <text evidence="4">The sequence shown here is derived from an EMBL/GenBank/DDBJ whole genome shotgun (WGS) entry which is preliminary data.</text>
</comment>
<evidence type="ECO:0000313" key="4">
    <source>
        <dbReference type="EMBL" id="GEJ57396.1"/>
    </source>
</evidence>
<dbReference type="PANTHER" id="PTHR43639:SF1">
    <property type="entry name" value="SHORT-CHAIN DEHYDROGENASE_REDUCTASE FAMILY PROTEIN"/>
    <property type="match status" value="1"/>
</dbReference>
<reference evidence="5" key="1">
    <citation type="journal article" date="2020" name="Appl. Environ. Microbiol.">
        <title>Diazotrophic Anaeromyxobacter Isolates from Soils.</title>
        <authorList>
            <person name="Masuda Y."/>
            <person name="Yamanaka H."/>
            <person name="Xu Z.X."/>
            <person name="Shiratori Y."/>
            <person name="Aono T."/>
            <person name="Amachi S."/>
            <person name="Senoo K."/>
            <person name="Itoh H."/>
        </authorList>
    </citation>
    <scope>NUCLEOTIDE SEQUENCE [LARGE SCALE GENOMIC DNA]</scope>
    <source>
        <strain evidence="5">R267</strain>
    </source>
</reference>
<dbReference type="EMBL" id="BJTG01000004">
    <property type="protein sequence ID" value="GEJ57396.1"/>
    <property type="molecule type" value="Genomic_DNA"/>
</dbReference>
<dbReference type="RefSeq" id="WP_235969567.1">
    <property type="nucleotide sequence ID" value="NZ_BJTG01000004.1"/>
</dbReference>
<dbReference type="SMART" id="SM00822">
    <property type="entry name" value="PKS_KR"/>
    <property type="match status" value="1"/>
</dbReference>
<dbReference type="InterPro" id="IPR057326">
    <property type="entry name" value="KR_dom"/>
</dbReference>
<evidence type="ECO:0000256" key="1">
    <source>
        <dbReference type="ARBA" id="ARBA00006484"/>
    </source>
</evidence>
<dbReference type="GO" id="GO:0016491">
    <property type="term" value="F:oxidoreductase activity"/>
    <property type="evidence" value="ECO:0007669"/>
    <property type="project" value="UniProtKB-KW"/>
</dbReference>
<gene>
    <name evidence="4" type="ORF">AMYX_21370</name>
</gene>
<comment type="similarity">
    <text evidence="1">Belongs to the short-chain dehydrogenases/reductases (SDR) family.</text>
</comment>
<dbReference type="PRINTS" id="PR00080">
    <property type="entry name" value="SDRFAMILY"/>
</dbReference>
<evidence type="ECO:0000256" key="2">
    <source>
        <dbReference type="ARBA" id="ARBA00023002"/>
    </source>
</evidence>
<dbReference type="InterPro" id="IPR002347">
    <property type="entry name" value="SDR_fam"/>
</dbReference>
<evidence type="ECO:0000259" key="3">
    <source>
        <dbReference type="SMART" id="SM00822"/>
    </source>
</evidence>
<dbReference type="PANTHER" id="PTHR43639">
    <property type="entry name" value="OXIDOREDUCTASE, SHORT-CHAIN DEHYDROGENASE/REDUCTASE FAMILY (AFU_ORTHOLOGUE AFUA_5G02870)"/>
    <property type="match status" value="1"/>
</dbReference>
<dbReference type="SUPFAM" id="SSF51735">
    <property type="entry name" value="NAD(P)-binding Rossmann-fold domains"/>
    <property type="match status" value="1"/>
</dbReference>
<dbReference type="PROSITE" id="PS00061">
    <property type="entry name" value="ADH_SHORT"/>
    <property type="match status" value="1"/>
</dbReference>
<keyword evidence="2" id="KW-0560">Oxidoreductase</keyword>
<dbReference type="PRINTS" id="PR00081">
    <property type="entry name" value="GDHRDH"/>
</dbReference>
<dbReference type="Gene3D" id="3.40.50.720">
    <property type="entry name" value="NAD(P)-binding Rossmann-like Domain"/>
    <property type="match status" value="1"/>
</dbReference>
<proteinExistence type="inferred from homology"/>
<protein>
    <submittedName>
        <fullName evidence="4">Oxidoreductase</fullName>
    </submittedName>
</protein>
<keyword evidence="5" id="KW-1185">Reference proteome</keyword>
<dbReference type="InterPro" id="IPR036291">
    <property type="entry name" value="NAD(P)-bd_dom_sf"/>
</dbReference>
<name>A0A7I9VLW1_9BACT</name>
<dbReference type="NCBIfam" id="NF005559">
    <property type="entry name" value="PRK07231.1"/>
    <property type="match status" value="1"/>
</dbReference>